<dbReference type="InterPro" id="IPR036388">
    <property type="entry name" value="WH-like_DNA-bd_sf"/>
</dbReference>
<dbReference type="PROSITE" id="PS01117">
    <property type="entry name" value="HTH_MARR_1"/>
    <property type="match status" value="1"/>
</dbReference>
<dbReference type="Gene3D" id="1.10.10.10">
    <property type="entry name" value="Winged helix-like DNA-binding domain superfamily/Winged helix DNA-binding domain"/>
    <property type="match status" value="1"/>
</dbReference>
<evidence type="ECO:0000256" key="1">
    <source>
        <dbReference type="ARBA" id="ARBA00023015"/>
    </source>
</evidence>
<dbReference type="GO" id="GO:0006950">
    <property type="term" value="P:response to stress"/>
    <property type="evidence" value="ECO:0007669"/>
    <property type="project" value="TreeGrafter"/>
</dbReference>
<organism evidence="5 6">
    <name type="scientific">Wenjunlia tyrosinilytica</name>
    <dbReference type="NCBI Taxonomy" id="1544741"/>
    <lineage>
        <taxon>Bacteria</taxon>
        <taxon>Bacillati</taxon>
        <taxon>Actinomycetota</taxon>
        <taxon>Actinomycetes</taxon>
        <taxon>Kitasatosporales</taxon>
        <taxon>Streptomycetaceae</taxon>
        <taxon>Wenjunlia</taxon>
    </lineage>
</organism>
<reference evidence="5" key="2">
    <citation type="submission" date="2020-09" db="EMBL/GenBank/DDBJ databases">
        <authorList>
            <person name="Sun Q."/>
            <person name="Zhou Y."/>
        </authorList>
    </citation>
    <scope>NUCLEOTIDE SEQUENCE</scope>
    <source>
        <strain evidence="5">CGMCC 4.7201</strain>
    </source>
</reference>
<dbReference type="SUPFAM" id="SSF46785">
    <property type="entry name" value="Winged helix' DNA-binding domain"/>
    <property type="match status" value="1"/>
</dbReference>
<dbReference type="InterPro" id="IPR000835">
    <property type="entry name" value="HTH_MarR-typ"/>
</dbReference>
<protein>
    <submittedName>
        <fullName evidence="5">MarR family transcriptional regulator</fullName>
    </submittedName>
</protein>
<dbReference type="InterPro" id="IPR036390">
    <property type="entry name" value="WH_DNA-bd_sf"/>
</dbReference>
<dbReference type="PROSITE" id="PS50995">
    <property type="entry name" value="HTH_MARR_2"/>
    <property type="match status" value="1"/>
</dbReference>
<evidence type="ECO:0000256" key="2">
    <source>
        <dbReference type="ARBA" id="ARBA00023125"/>
    </source>
</evidence>
<keyword evidence="6" id="KW-1185">Reference proteome</keyword>
<gene>
    <name evidence="5" type="ORF">GCM10012280_10200</name>
</gene>
<evidence type="ECO:0000259" key="4">
    <source>
        <dbReference type="PROSITE" id="PS50995"/>
    </source>
</evidence>
<dbReference type="GO" id="GO:0003677">
    <property type="term" value="F:DNA binding"/>
    <property type="evidence" value="ECO:0007669"/>
    <property type="project" value="UniProtKB-KW"/>
</dbReference>
<dbReference type="PANTHER" id="PTHR33164">
    <property type="entry name" value="TRANSCRIPTIONAL REGULATOR, MARR FAMILY"/>
    <property type="match status" value="1"/>
</dbReference>
<reference evidence="5" key="1">
    <citation type="journal article" date="2014" name="Int. J. Syst. Evol. Microbiol.">
        <title>Complete genome sequence of Corynebacterium casei LMG S-19264T (=DSM 44701T), isolated from a smear-ripened cheese.</title>
        <authorList>
            <consortium name="US DOE Joint Genome Institute (JGI-PGF)"/>
            <person name="Walter F."/>
            <person name="Albersmeier A."/>
            <person name="Kalinowski J."/>
            <person name="Ruckert C."/>
        </authorList>
    </citation>
    <scope>NUCLEOTIDE SEQUENCE</scope>
    <source>
        <strain evidence="5">CGMCC 4.7201</strain>
    </source>
</reference>
<name>A0A917ZII2_9ACTN</name>
<keyword evidence="1" id="KW-0805">Transcription regulation</keyword>
<evidence type="ECO:0000313" key="5">
    <source>
        <dbReference type="EMBL" id="GGO82774.1"/>
    </source>
</evidence>
<dbReference type="PANTHER" id="PTHR33164:SF99">
    <property type="entry name" value="MARR FAMILY REGULATORY PROTEIN"/>
    <property type="match status" value="1"/>
</dbReference>
<dbReference type="InterPro" id="IPR039422">
    <property type="entry name" value="MarR/SlyA-like"/>
</dbReference>
<evidence type="ECO:0000256" key="3">
    <source>
        <dbReference type="ARBA" id="ARBA00023163"/>
    </source>
</evidence>
<dbReference type="AlphaFoldDB" id="A0A917ZII2"/>
<comment type="caution">
    <text evidence="5">The sequence shown here is derived from an EMBL/GenBank/DDBJ whole genome shotgun (WGS) entry which is preliminary data.</text>
</comment>
<accession>A0A917ZII2</accession>
<dbReference type="Pfam" id="PF01047">
    <property type="entry name" value="MarR"/>
    <property type="match status" value="1"/>
</dbReference>
<dbReference type="PRINTS" id="PR00598">
    <property type="entry name" value="HTHMARR"/>
</dbReference>
<dbReference type="GO" id="GO:0003700">
    <property type="term" value="F:DNA-binding transcription factor activity"/>
    <property type="evidence" value="ECO:0007669"/>
    <property type="project" value="InterPro"/>
</dbReference>
<dbReference type="Proteomes" id="UP000641932">
    <property type="component" value="Unassembled WGS sequence"/>
</dbReference>
<keyword evidence="2" id="KW-0238">DNA-binding</keyword>
<feature type="domain" description="HTH marR-type" evidence="4">
    <location>
        <begin position="13"/>
        <end position="142"/>
    </location>
</feature>
<dbReference type="InterPro" id="IPR023187">
    <property type="entry name" value="Tscrpt_reg_MarR-type_CS"/>
</dbReference>
<dbReference type="RefSeq" id="WP_189130288.1">
    <property type="nucleotide sequence ID" value="NZ_BMMS01000003.1"/>
</dbReference>
<dbReference type="SMART" id="SM00347">
    <property type="entry name" value="HTH_MARR"/>
    <property type="match status" value="1"/>
</dbReference>
<sequence>MTPTPQAPAPQANLELIELVAATMTAYYRDFADAAAREGLTPAQAKALASLRTPMSMRALADRLLCDASNVTGIIDRLESRDLVRRQPDEKDRRVKNVVATESGSQTMRRIRAQMTTTQAALDTLTEEERATLNTLLAKLRPAMECRLP</sequence>
<evidence type="ECO:0000313" key="6">
    <source>
        <dbReference type="Proteomes" id="UP000641932"/>
    </source>
</evidence>
<proteinExistence type="predicted"/>
<dbReference type="EMBL" id="BMMS01000003">
    <property type="protein sequence ID" value="GGO82774.1"/>
    <property type="molecule type" value="Genomic_DNA"/>
</dbReference>
<keyword evidence="3" id="KW-0804">Transcription</keyword>